<evidence type="ECO:0000256" key="4">
    <source>
        <dbReference type="PROSITE-ProRule" id="PRU00175"/>
    </source>
</evidence>
<dbReference type="PANTHER" id="PTHR23041:SF78">
    <property type="entry name" value="E3 UBIQUITIN-PROTEIN LIGASE RNF4"/>
    <property type="match status" value="1"/>
</dbReference>
<sequence>MSYDFEDDIIDLTASLSCARQCTLSNVVIDLVTTDESFYDSSIEADVDVSQSPIKLKSSKRKGNFQCSDIPSKKKPDVINNKSNSFGDCPICWEALGKNPLASTKCGHVYCMKCLERSLQSEKKCPSCRCSLKGKAAYHPLYLSKN</sequence>
<keyword evidence="1" id="KW-0479">Metal-binding</keyword>
<keyword evidence="3" id="KW-0862">Zinc</keyword>
<proteinExistence type="predicted"/>
<dbReference type="SUPFAM" id="SSF57850">
    <property type="entry name" value="RING/U-box"/>
    <property type="match status" value="1"/>
</dbReference>
<evidence type="ECO:0000256" key="2">
    <source>
        <dbReference type="ARBA" id="ARBA00022771"/>
    </source>
</evidence>
<evidence type="ECO:0000259" key="5">
    <source>
        <dbReference type="PROSITE" id="PS50089"/>
    </source>
</evidence>
<gene>
    <name evidence="6" type="ORF">DCHRY22_LOCUS14031</name>
</gene>
<dbReference type="PROSITE" id="PS00518">
    <property type="entry name" value="ZF_RING_1"/>
    <property type="match status" value="1"/>
</dbReference>
<dbReference type="SMART" id="SM00184">
    <property type="entry name" value="RING"/>
    <property type="match status" value="1"/>
</dbReference>
<dbReference type="EMBL" id="CAKASE010000080">
    <property type="protein sequence ID" value="CAG9581423.1"/>
    <property type="molecule type" value="Genomic_DNA"/>
</dbReference>
<accession>A0A8J2RGP4</accession>
<dbReference type="Pfam" id="PF13923">
    <property type="entry name" value="zf-C3HC4_2"/>
    <property type="match status" value="1"/>
</dbReference>
<dbReference type="PANTHER" id="PTHR23041">
    <property type="entry name" value="RING FINGER DOMAIN-CONTAINING"/>
    <property type="match status" value="1"/>
</dbReference>
<dbReference type="OrthoDB" id="6105938at2759"/>
<evidence type="ECO:0000313" key="6">
    <source>
        <dbReference type="EMBL" id="CAG9581423.1"/>
    </source>
</evidence>
<keyword evidence="7" id="KW-1185">Reference proteome</keyword>
<dbReference type="InterPro" id="IPR013083">
    <property type="entry name" value="Znf_RING/FYVE/PHD"/>
</dbReference>
<dbReference type="Gene3D" id="3.30.40.10">
    <property type="entry name" value="Zinc/RING finger domain, C3HC4 (zinc finger)"/>
    <property type="match status" value="1"/>
</dbReference>
<dbReference type="GO" id="GO:0008270">
    <property type="term" value="F:zinc ion binding"/>
    <property type="evidence" value="ECO:0007669"/>
    <property type="project" value="UniProtKB-KW"/>
</dbReference>
<keyword evidence="2 4" id="KW-0863">Zinc-finger</keyword>
<evidence type="ECO:0000256" key="1">
    <source>
        <dbReference type="ARBA" id="ARBA00022723"/>
    </source>
</evidence>
<dbReference type="InterPro" id="IPR001841">
    <property type="entry name" value="Znf_RING"/>
</dbReference>
<protein>
    <submittedName>
        <fullName evidence="6">(African queen) hypothetical protein</fullName>
    </submittedName>
</protein>
<name>A0A8J2RGP4_9NEOP</name>
<dbReference type="PROSITE" id="PS50089">
    <property type="entry name" value="ZF_RING_2"/>
    <property type="match status" value="1"/>
</dbReference>
<organism evidence="6 7">
    <name type="scientific">Danaus chrysippus</name>
    <name type="common">African queen</name>
    <dbReference type="NCBI Taxonomy" id="151541"/>
    <lineage>
        <taxon>Eukaryota</taxon>
        <taxon>Metazoa</taxon>
        <taxon>Ecdysozoa</taxon>
        <taxon>Arthropoda</taxon>
        <taxon>Hexapoda</taxon>
        <taxon>Insecta</taxon>
        <taxon>Pterygota</taxon>
        <taxon>Neoptera</taxon>
        <taxon>Endopterygota</taxon>
        <taxon>Lepidoptera</taxon>
        <taxon>Glossata</taxon>
        <taxon>Ditrysia</taxon>
        <taxon>Papilionoidea</taxon>
        <taxon>Nymphalidae</taxon>
        <taxon>Danainae</taxon>
        <taxon>Danaini</taxon>
        <taxon>Danaina</taxon>
        <taxon>Danaus</taxon>
        <taxon>Anosia</taxon>
    </lineage>
</organism>
<dbReference type="AlphaFoldDB" id="A0A8J2RGP4"/>
<evidence type="ECO:0000313" key="7">
    <source>
        <dbReference type="Proteomes" id="UP000789524"/>
    </source>
</evidence>
<dbReference type="Proteomes" id="UP000789524">
    <property type="component" value="Unassembled WGS sequence"/>
</dbReference>
<comment type="caution">
    <text evidence="6">The sequence shown here is derived from an EMBL/GenBank/DDBJ whole genome shotgun (WGS) entry which is preliminary data.</text>
</comment>
<evidence type="ECO:0000256" key="3">
    <source>
        <dbReference type="ARBA" id="ARBA00022833"/>
    </source>
</evidence>
<feature type="domain" description="RING-type" evidence="5">
    <location>
        <begin position="89"/>
        <end position="129"/>
    </location>
</feature>
<dbReference type="InterPro" id="IPR017907">
    <property type="entry name" value="Znf_RING_CS"/>
</dbReference>
<reference evidence="6" key="1">
    <citation type="submission" date="2021-09" db="EMBL/GenBank/DDBJ databases">
        <authorList>
            <person name="Martin H S."/>
        </authorList>
    </citation>
    <scope>NUCLEOTIDE SEQUENCE</scope>
</reference>
<dbReference type="InterPro" id="IPR047134">
    <property type="entry name" value="RNF4"/>
</dbReference>